<accession>A0A1H4ERY3</accession>
<protein>
    <submittedName>
        <fullName evidence="2">ElaA protein</fullName>
    </submittedName>
</protein>
<dbReference type="CDD" id="cd04301">
    <property type="entry name" value="NAT_SF"/>
    <property type="match status" value="1"/>
</dbReference>
<organism evidence="2 3">
    <name type="scientific">Thalassobacillus cyri</name>
    <dbReference type="NCBI Taxonomy" id="571932"/>
    <lineage>
        <taxon>Bacteria</taxon>
        <taxon>Bacillati</taxon>
        <taxon>Bacillota</taxon>
        <taxon>Bacilli</taxon>
        <taxon>Bacillales</taxon>
        <taxon>Bacillaceae</taxon>
        <taxon>Thalassobacillus</taxon>
    </lineage>
</organism>
<gene>
    <name evidence="2" type="ORF">SAMN05421743_109191</name>
</gene>
<evidence type="ECO:0000313" key="2">
    <source>
        <dbReference type="EMBL" id="SEA87368.1"/>
    </source>
</evidence>
<dbReference type="PANTHER" id="PTHR13355">
    <property type="entry name" value="GLUCOSAMINE 6-PHOSPHATE N-ACETYLTRANSFERASE"/>
    <property type="match status" value="1"/>
</dbReference>
<name>A0A1H4ERY3_9BACI</name>
<dbReference type="PROSITE" id="PS51186">
    <property type="entry name" value="GNAT"/>
    <property type="match status" value="1"/>
</dbReference>
<reference evidence="3" key="1">
    <citation type="submission" date="2016-10" db="EMBL/GenBank/DDBJ databases">
        <authorList>
            <person name="Varghese N."/>
            <person name="Submissions S."/>
        </authorList>
    </citation>
    <scope>NUCLEOTIDE SEQUENCE [LARGE SCALE GENOMIC DNA]</scope>
    <source>
        <strain evidence="3">CCM7597</strain>
    </source>
</reference>
<evidence type="ECO:0000313" key="3">
    <source>
        <dbReference type="Proteomes" id="UP000198584"/>
    </source>
</evidence>
<dbReference type="Gene3D" id="3.40.630.30">
    <property type="match status" value="1"/>
</dbReference>
<dbReference type="Pfam" id="PF13673">
    <property type="entry name" value="Acetyltransf_10"/>
    <property type="match status" value="1"/>
</dbReference>
<dbReference type="InterPro" id="IPR000182">
    <property type="entry name" value="GNAT_dom"/>
</dbReference>
<dbReference type="Proteomes" id="UP000198584">
    <property type="component" value="Unassembled WGS sequence"/>
</dbReference>
<dbReference type="RefSeq" id="WP_093045307.1">
    <property type="nucleotide sequence ID" value="NZ_FNQR01000009.1"/>
</dbReference>
<keyword evidence="3" id="KW-1185">Reference proteome</keyword>
<dbReference type="EMBL" id="FNQR01000009">
    <property type="protein sequence ID" value="SEA87368.1"/>
    <property type="molecule type" value="Genomic_DNA"/>
</dbReference>
<dbReference type="OrthoDB" id="9796171at2"/>
<dbReference type="GO" id="GO:0004343">
    <property type="term" value="F:glucosamine 6-phosphate N-acetyltransferase activity"/>
    <property type="evidence" value="ECO:0007669"/>
    <property type="project" value="TreeGrafter"/>
</dbReference>
<dbReference type="InterPro" id="IPR016181">
    <property type="entry name" value="Acyl_CoA_acyltransferase"/>
</dbReference>
<sequence>MEWKQQAFQQLSNKKLYQILKLRVDIFVVEQECAYPEMDGHDEASTHLWVEEDDEIIAYCRLVPAGDKYPYVSIGRVLVNRDYRSQGYAQQLMNKAIAAIKDQGEAKEIFLQGQEHLLHFYSSFGFKEISHVYMDDGIPHVDMLLKLD</sequence>
<proteinExistence type="predicted"/>
<dbReference type="PANTHER" id="PTHR13355:SF11">
    <property type="entry name" value="GLUCOSAMINE 6-PHOSPHATE N-ACETYLTRANSFERASE"/>
    <property type="match status" value="1"/>
</dbReference>
<dbReference type="STRING" id="571932.SAMN05421743_109191"/>
<evidence type="ECO:0000259" key="1">
    <source>
        <dbReference type="PROSITE" id="PS51186"/>
    </source>
</evidence>
<feature type="domain" description="N-acetyltransferase" evidence="1">
    <location>
        <begin position="6"/>
        <end position="148"/>
    </location>
</feature>
<dbReference type="InterPro" id="IPR039143">
    <property type="entry name" value="GNPNAT1-like"/>
</dbReference>
<dbReference type="SUPFAM" id="SSF55729">
    <property type="entry name" value="Acyl-CoA N-acyltransferases (Nat)"/>
    <property type="match status" value="1"/>
</dbReference>
<dbReference type="AlphaFoldDB" id="A0A1H4ERY3"/>